<accession>A0A2K3LEP6</accession>
<organism evidence="1 2">
    <name type="scientific">Trifolium pratense</name>
    <name type="common">Red clover</name>
    <dbReference type="NCBI Taxonomy" id="57577"/>
    <lineage>
        <taxon>Eukaryota</taxon>
        <taxon>Viridiplantae</taxon>
        <taxon>Streptophyta</taxon>
        <taxon>Embryophyta</taxon>
        <taxon>Tracheophyta</taxon>
        <taxon>Spermatophyta</taxon>
        <taxon>Magnoliopsida</taxon>
        <taxon>eudicotyledons</taxon>
        <taxon>Gunneridae</taxon>
        <taxon>Pentapetalae</taxon>
        <taxon>rosids</taxon>
        <taxon>fabids</taxon>
        <taxon>Fabales</taxon>
        <taxon>Fabaceae</taxon>
        <taxon>Papilionoideae</taxon>
        <taxon>50 kb inversion clade</taxon>
        <taxon>NPAAA clade</taxon>
        <taxon>Hologalegina</taxon>
        <taxon>IRL clade</taxon>
        <taxon>Trifolieae</taxon>
        <taxon>Trifolium</taxon>
    </lineage>
</organism>
<name>A0A2K3LEP6_TRIPR</name>
<reference evidence="1 2" key="2">
    <citation type="journal article" date="2017" name="Front. Plant Sci.">
        <title>Gene Classification and Mining of Molecular Markers Useful in Red Clover (Trifolium pratense) Breeding.</title>
        <authorList>
            <person name="Istvanek J."/>
            <person name="Dluhosova J."/>
            <person name="Dluhos P."/>
            <person name="Patkova L."/>
            <person name="Nedelnik J."/>
            <person name="Repkova J."/>
        </authorList>
    </citation>
    <scope>NUCLEOTIDE SEQUENCE [LARGE SCALE GENOMIC DNA]</scope>
    <source>
        <strain evidence="2">cv. Tatra</strain>
        <tissue evidence="1">Young leaves</tissue>
    </source>
</reference>
<protein>
    <submittedName>
        <fullName evidence="1">Uncharacterized protein</fullName>
    </submittedName>
</protein>
<gene>
    <name evidence="1" type="ORF">L195_g032979</name>
</gene>
<proteinExistence type="predicted"/>
<reference evidence="1 2" key="1">
    <citation type="journal article" date="2014" name="Am. J. Bot.">
        <title>Genome assembly and annotation for red clover (Trifolium pratense; Fabaceae).</title>
        <authorList>
            <person name="Istvanek J."/>
            <person name="Jaros M."/>
            <person name="Krenek A."/>
            <person name="Repkova J."/>
        </authorList>
    </citation>
    <scope>NUCLEOTIDE SEQUENCE [LARGE SCALE GENOMIC DNA]</scope>
    <source>
        <strain evidence="2">cv. Tatra</strain>
        <tissue evidence="1">Young leaves</tissue>
    </source>
</reference>
<evidence type="ECO:0000313" key="1">
    <source>
        <dbReference type="EMBL" id="PNX77019.1"/>
    </source>
</evidence>
<dbReference type="Proteomes" id="UP000236291">
    <property type="component" value="Unassembled WGS sequence"/>
</dbReference>
<dbReference type="AlphaFoldDB" id="A0A2K3LEP6"/>
<sequence length="71" mass="8173">MNPDVDRVMCHGGKVTRRISDNKYLMLPGYLDKSWRLTRPTTYNGDTSVFKGRFYALNQSQTIVVGPDVEY</sequence>
<evidence type="ECO:0000313" key="2">
    <source>
        <dbReference type="Proteomes" id="UP000236291"/>
    </source>
</evidence>
<dbReference type="EMBL" id="ASHM01031642">
    <property type="protein sequence ID" value="PNX77019.1"/>
    <property type="molecule type" value="Genomic_DNA"/>
</dbReference>
<feature type="non-terminal residue" evidence="1">
    <location>
        <position position="71"/>
    </location>
</feature>
<comment type="caution">
    <text evidence="1">The sequence shown here is derived from an EMBL/GenBank/DDBJ whole genome shotgun (WGS) entry which is preliminary data.</text>
</comment>